<proteinExistence type="predicted"/>
<evidence type="ECO:0000313" key="1">
    <source>
        <dbReference type="EMBL" id="AYF74742.1"/>
    </source>
</evidence>
<dbReference type="EMBL" id="CP032568">
    <property type="protein sequence ID" value="AYF74742.1"/>
    <property type="molecule type" value="Genomic_DNA"/>
</dbReference>
<evidence type="ECO:0000313" key="2">
    <source>
        <dbReference type="Proteomes" id="UP000267164"/>
    </source>
</evidence>
<dbReference type="AlphaFoldDB" id="A0A386ZA87"/>
<name>A0A386ZA87_9NOCA</name>
<gene>
    <name evidence="1" type="ORF">D7D52_13670</name>
</gene>
<accession>A0A386ZA87</accession>
<keyword evidence="2" id="KW-1185">Reference proteome</keyword>
<sequence length="67" mass="7233">MPFEIWTFLLSAAAFLALVAGIRWSVDHDGLQGASTGSGPLLMAGPIELRRVPLRNKGRVHGRHRAG</sequence>
<dbReference type="RefSeq" id="WP_120736659.1">
    <property type="nucleotide sequence ID" value="NZ_CP032568.1"/>
</dbReference>
<dbReference type="Proteomes" id="UP000267164">
    <property type="component" value="Chromosome"/>
</dbReference>
<reference evidence="1 2" key="1">
    <citation type="submission" date="2018-09" db="EMBL/GenBank/DDBJ databases">
        <title>Nocardia yunnanensis sp. nov., an actinomycete isolated from a soil sample.</title>
        <authorList>
            <person name="Zhang J."/>
        </authorList>
    </citation>
    <scope>NUCLEOTIDE SEQUENCE [LARGE SCALE GENOMIC DNA]</scope>
    <source>
        <strain evidence="1 2">CFHS0054</strain>
    </source>
</reference>
<dbReference type="KEGG" id="nyu:D7D52_13670"/>
<organism evidence="1 2">
    <name type="scientific">Nocardia yunnanensis</name>
    <dbReference type="NCBI Taxonomy" id="2382165"/>
    <lineage>
        <taxon>Bacteria</taxon>
        <taxon>Bacillati</taxon>
        <taxon>Actinomycetota</taxon>
        <taxon>Actinomycetes</taxon>
        <taxon>Mycobacteriales</taxon>
        <taxon>Nocardiaceae</taxon>
        <taxon>Nocardia</taxon>
    </lineage>
</organism>
<protein>
    <submittedName>
        <fullName evidence="1">Uncharacterized protein</fullName>
    </submittedName>
</protein>